<dbReference type="Pfam" id="PF13649">
    <property type="entry name" value="Methyltransf_25"/>
    <property type="match status" value="1"/>
</dbReference>
<organism evidence="4 5">
    <name type="scientific">Paenibacillus protaetiae</name>
    <dbReference type="NCBI Taxonomy" id="2509456"/>
    <lineage>
        <taxon>Bacteria</taxon>
        <taxon>Bacillati</taxon>
        <taxon>Bacillota</taxon>
        <taxon>Bacilli</taxon>
        <taxon>Bacillales</taxon>
        <taxon>Paenibacillaceae</taxon>
        <taxon>Paenibacillus</taxon>
    </lineage>
</organism>
<dbReference type="KEGG" id="pprt:ET464_16620"/>
<feature type="domain" description="Methyltransferase" evidence="3">
    <location>
        <begin position="45"/>
        <end position="139"/>
    </location>
</feature>
<dbReference type="InterPro" id="IPR051052">
    <property type="entry name" value="Diverse_substrate_MTase"/>
</dbReference>
<keyword evidence="1 4" id="KW-0489">Methyltransferase</keyword>
<dbReference type="EMBL" id="CP035492">
    <property type="protein sequence ID" value="QAY67769.1"/>
    <property type="molecule type" value="Genomic_DNA"/>
</dbReference>
<dbReference type="GO" id="GO:0008168">
    <property type="term" value="F:methyltransferase activity"/>
    <property type="evidence" value="ECO:0007669"/>
    <property type="project" value="UniProtKB-KW"/>
</dbReference>
<dbReference type="PANTHER" id="PTHR44942">
    <property type="entry name" value="METHYLTRANSF_11 DOMAIN-CONTAINING PROTEIN"/>
    <property type="match status" value="1"/>
</dbReference>
<keyword evidence="5" id="KW-1185">Reference proteome</keyword>
<dbReference type="OrthoDB" id="9804312at2"/>
<accession>A0A4P6F0Y3</accession>
<dbReference type="Gene3D" id="3.40.50.150">
    <property type="entry name" value="Vaccinia Virus protein VP39"/>
    <property type="match status" value="1"/>
</dbReference>
<evidence type="ECO:0000313" key="5">
    <source>
        <dbReference type="Proteomes" id="UP000293568"/>
    </source>
</evidence>
<protein>
    <submittedName>
        <fullName evidence="4">Class I SAM-dependent methyltransferase</fullName>
    </submittedName>
</protein>
<proteinExistence type="predicted"/>
<evidence type="ECO:0000259" key="3">
    <source>
        <dbReference type="Pfam" id="PF13649"/>
    </source>
</evidence>
<dbReference type="CDD" id="cd02440">
    <property type="entry name" value="AdoMet_MTases"/>
    <property type="match status" value="1"/>
</dbReference>
<gene>
    <name evidence="4" type="ORF">ET464_16620</name>
</gene>
<dbReference type="InterPro" id="IPR041698">
    <property type="entry name" value="Methyltransf_25"/>
</dbReference>
<dbReference type="Proteomes" id="UP000293568">
    <property type="component" value="Chromosome"/>
</dbReference>
<evidence type="ECO:0000256" key="1">
    <source>
        <dbReference type="ARBA" id="ARBA00022603"/>
    </source>
</evidence>
<sequence>MYLQQQEQKWDVLHRNENLRLKYPSEQVIRFIKSSFKGSPENFHIADLGCGSGRHVLFLLNEGFRVSGMDISRESIDYLTGIAAPYRNKADLQQGSLTELPYSDASLDGVICHGVLLYLNADDIQKAIGEIHRVLKPGGKAIIVVRSIHDMRYGKGTAVEEHTYQLTDNFTNEEGMVMHFFTVEEIHRLFRPFASMQIGISEMSMGSLEQYNSDYIVIVTK</sequence>
<dbReference type="GO" id="GO:0032259">
    <property type="term" value="P:methylation"/>
    <property type="evidence" value="ECO:0007669"/>
    <property type="project" value="UniProtKB-KW"/>
</dbReference>
<dbReference type="AlphaFoldDB" id="A0A4P6F0Y3"/>
<name>A0A4P6F0Y3_9BACL</name>
<evidence type="ECO:0000256" key="2">
    <source>
        <dbReference type="ARBA" id="ARBA00022679"/>
    </source>
</evidence>
<evidence type="ECO:0000313" key="4">
    <source>
        <dbReference type="EMBL" id="QAY67769.1"/>
    </source>
</evidence>
<keyword evidence="2 4" id="KW-0808">Transferase</keyword>
<dbReference type="RefSeq" id="WP_129442891.1">
    <property type="nucleotide sequence ID" value="NZ_CP035492.1"/>
</dbReference>
<dbReference type="InterPro" id="IPR029063">
    <property type="entry name" value="SAM-dependent_MTases_sf"/>
</dbReference>
<reference evidence="4 5" key="1">
    <citation type="submission" date="2019-01" db="EMBL/GenBank/DDBJ databases">
        <title>Genome sequencing of strain FW100M-2.</title>
        <authorList>
            <person name="Heo J."/>
            <person name="Kim S.-J."/>
            <person name="Kim J.-S."/>
            <person name="Hong S.-B."/>
            <person name="Kwon S.-W."/>
        </authorList>
    </citation>
    <scope>NUCLEOTIDE SEQUENCE [LARGE SCALE GENOMIC DNA]</scope>
    <source>
        <strain evidence="4 5">FW100M-2</strain>
    </source>
</reference>
<dbReference type="PANTHER" id="PTHR44942:SF4">
    <property type="entry name" value="METHYLTRANSFERASE TYPE 11 DOMAIN-CONTAINING PROTEIN"/>
    <property type="match status" value="1"/>
</dbReference>
<dbReference type="SUPFAM" id="SSF53335">
    <property type="entry name" value="S-adenosyl-L-methionine-dependent methyltransferases"/>
    <property type="match status" value="1"/>
</dbReference>